<proteinExistence type="predicted"/>
<evidence type="ECO:0000313" key="6">
    <source>
        <dbReference type="Proteomes" id="UP000245207"/>
    </source>
</evidence>
<dbReference type="InterPro" id="IPR039776">
    <property type="entry name" value="Pds5"/>
</dbReference>
<evidence type="ECO:0000313" key="5">
    <source>
        <dbReference type="EMBL" id="PWA36247.1"/>
    </source>
</evidence>
<organism evidence="5 6">
    <name type="scientific">Artemisia annua</name>
    <name type="common">Sweet wormwood</name>
    <dbReference type="NCBI Taxonomy" id="35608"/>
    <lineage>
        <taxon>Eukaryota</taxon>
        <taxon>Viridiplantae</taxon>
        <taxon>Streptophyta</taxon>
        <taxon>Embryophyta</taxon>
        <taxon>Tracheophyta</taxon>
        <taxon>Spermatophyta</taxon>
        <taxon>Magnoliopsida</taxon>
        <taxon>eudicotyledons</taxon>
        <taxon>Gunneridae</taxon>
        <taxon>Pentapetalae</taxon>
        <taxon>asterids</taxon>
        <taxon>campanulids</taxon>
        <taxon>Asterales</taxon>
        <taxon>Asteraceae</taxon>
        <taxon>Asteroideae</taxon>
        <taxon>Anthemideae</taxon>
        <taxon>Artemisiinae</taxon>
        <taxon>Artemisia</taxon>
    </lineage>
</organism>
<evidence type="ECO:0000256" key="1">
    <source>
        <dbReference type="ARBA" id="ARBA00004123"/>
    </source>
</evidence>
<keyword evidence="6" id="KW-1185">Reference proteome</keyword>
<keyword evidence="3" id="KW-0234">DNA repair</keyword>
<gene>
    <name evidence="5" type="ORF">CTI12_AA601810</name>
</gene>
<comment type="caution">
    <text evidence="5">The sequence shown here is derived from an EMBL/GenBank/DDBJ whole genome shotgun (WGS) entry which is preliminary data.</text>
</comment>
<dbReference type="GO" id="GO:0007064">
    <property type="term" value="P:mitotic sister chromatid cohesion"/>
    <property type="evidence" value="ECO:0007669"/>
    <property type="project" value="InterPro"/>
</dbReference>
<dbReference type="OrthoDB" id="200660at2759"/>
<dbReference type="STRING" id="35608.A0A2U1KHJ6"/>
<dbReference type="EMBL" id="PKPP01018519">
    <property type="protein sequence ID" value="PWA36247.1"/>
    <property type="molecule type" value="Genomic_DNA"/>
</dbReference>
<dbReference type="PANTHER" id="PTHR12663">
    <property type="entry name" value="ANDROGEN INDUCED INHIBITOR OF PROLIFERATION AS3 / PDS5-RELATED"/>
    <property type="match status" value="1"/>
</dbReference>
<evidence type="ECO:0000256" key="4">
    <source>
        <dbReference type="ARBA" id="ARBA00023242"/>
    </source>
</evidence>
<sequence length="144" mass="16181">MASRFSSSSVSLEIKLTKVGEKLLHLPSSTEEIIQCLVALIAEDLVRHSNMVVKMFVAYCICEIMRIMALDTPYDNNQMKFFELTAFEKVSSSSGECYTKMIKVLKAFSNGKFVVMILAKCDRFCAKILAAINFNAMSSFVLEH</sequence>
<reference evidence="5 6" key="1">
    <citation type="journal article" date="2018" name="Mol. Plant">
        <title>The genome of Artemisia annua provides insight into the evolution of Asteraceae family and artemisinin biosynthesis.</title>
        <authorList>
            <person name="Shen Q."/>
            <person name="Zhang L."/>
            <person name="Liao Z."/>
            <person name="Wang S."/>
            <person name="Yan T."/>
            <person name="Shi P."/>
            <person name="Liu M."/>
            <person name="Fu X."/>
            <person name="Pan Q."/>
            <person name="Wang Y."/>
            <person name="Lv Z."/>
            <person name="Lu X."/>
            <person name="Zhang F."/>
            <person name="Jiang W."/>
            <person name="Ma Y."/>
            <person name="Chen M."/>
            <person name="Hao X."/>
            <person name="Li L."/>
            <person name="Tang Y."/>
            <person name="Lv G."/>
            <person name="Zhou Y."/>
            <person name="Sun X."/>
            <person name="Brodelius P.E."/>
            <person name="Rose J.K.C."/>
            <person name="Tang K."/>
        </authorList>
    </citation>
    <scope>NUCLEOTIDE SEQUENCE [LARGE SCALE GENOMIC DNA]</scope>
    <source>
        <strain evidence="6">cv. Huhao1</strain>
        <tissue evidence="5">Leaf</tissue>
    </source>
</reference>
<keyword evidence="4" id="KW-0539">Nucleus</keyword>
<evidence type="ECO:0000256" key="2">
    <source>
        <dbReference type="ARBA" id="ARBA00022763"/>
    </source>
</evidence>
<dbReference type="GO" id="GO:0006281">
    <property type="term" value="P:DNA repair"/>
    <property type="evidence" value="ECO:0007669"/>
    <property type="project" value="UniProtKB-KW"/>
</dbReference>
<dbReference type="GO" id="GO:0005634">
    <property type="term" value="C:nucleus"/>
    <property type="evidence" value="ECO:0007669"/>
    <property type="project" value="UniProtKB-SubCell"/>
</dbReference>
<protein>
    <recommendedName>
        <fullName evidence="7">Armadillo-like helical</fullName>
    </recommendedName>
</protein>
<name>A0A2U1KHJ6_ARTAN</name>
<dbReference type="PANTHER" id="PTHR12663:SF63">
    <property type="entry name" value="PHOSPHOLIPASE-LIKE PROTEIN-RELATED"/>
    <property type="match status" value="1"/>
</dbReference>
<comment type="subcellular location">
    <subcellularLocation>
        <location evidence="1">Nucleus</location>
    </subcellularLocation>
</comment>
<dbReference type="Proteomes" id="UP000245207">
    <property type="component" value="Unassembled WGS sequence"/>
</dbReference>
<dbReference type="Pfam" id="PF20168">
    <property type="entry name" value="PDS5"/>
    <property type="match status" value="1"/>
</dbReference>
<keyword evidence="2" id="KW-0227">DNA damage</keyword>
<dbReference type="AlphaFoldDB" id="A0A2U1KHJ6"/>
<evidence type="ECO:0000256" key="3">
    <source>
        <dbReference type="ARBA" id="ARBA00023204"/>
    </source>
</evidence>
<evidence type="ECO:0008006" key="7">
    <source>
        <dbReference type="Google" id="ProtNLM"/>
    </source>
</evidence>
<accession>A0A2U1KHJ6</accession>